<gene>
    <name evidence="9" type="ORF">EV201_3213</name>
</gene>
<dbReference type="Gene3D" id="1.10.3720.10">
    <property type="entry name" value="MetI-like"/>
    <property type="match status" value="1"/>
</dbReference>
<dbReference type="GO" id="GO:0005275">
    <property type="term" value="F:amine transmembrane transporter activity"/>
    <property type="evidence" value="ECO:0007669"/>
    <property type="project" value="TreeGrafter"/>
</dbReference>
<protein>
    <submittedName>
        <fullName evidence="9">Glycine betaine/proline transport system permease protein</fullName>
    </submittedName>
</protein>
<dbReference type="FunFam" id="1.10.3720.10:FF:000001">
    <property type="entry name" value="Glycine betaine ABC transporter, permease"/>
    <property type="match status" value="1"/>
</dbReference>
<evidence type="ECO:0000256" key="7">
    <source>
        <dbReference type="RuleBase" id="RU363032"/>
    </source>
</evidence>
<dbReference type="Proteomes" id="UP000293562">
    <property type="component" value="Unassembled WGS sequence"/>
</dbReference>
<evidence type="ECO:0000259" key="8">
    <source>
        <dbReference type="PROSITE" id="PS50928"/>
    </source>
</evidence>
<organism evidence="9 10">
    <name type="scientific">Ancylomarina subtilis</name>
    <dbReference type="NCBI Taxonomy" id="1639035"/>
    <lineage>
        <taxon>Bacteria</taxon>
        <taxon>Pseudomonadati</taxon>
        <taxon>Bacteroidota</taxon>
        <taxon>Bacteroidia</taxon>
        <taxon>Marinilabiliales</taxon>
        <taxon>Marinifilaceae</taxon>
        <taxon>Ancylomarina</taxon>
    </lineage>
</organism>
<keyword evidence="6 7" id="KW-0472">Membrane</keyword>
<evidence type="ECO:0000256" key="3">
    <source>
        <dbReference type="ARBA" id="ARBA00022475"/>
    </source>
</evidence>
<keyword evidence="3" id="KW-1003">Cell membrane</keyword>
<feature type="transmembrane region" description="Helical" evidence="7">
    <location>
        <begin position="79"/>
        <end position="98"/>
    </location>
</feature>
<dbReference type="PROSITE" id="PS50928">
    <property type="entry name" value="ABC_TM1"/>
    <property type="match status" value="1"/>
</dbReference>
<dbReference type="Pfam" id="PF00528">
    <property type="entry name" value="BPD_transp_1"/>
    <property type="match status" value="1"/>
</dbReference>
<evidence type="ECO:0000256" key="4">
    <source>
        <dbReference type="ARBA" id="ARBA00022692"/>
    </source>
</evidence>
<name>A0A4Q7V9A9_9BACT</name>
<feature type="transmembrane region" description="Helical" evidence="7">
    <location>
        <begin position="264"/>
        <end position="281"/>
    </location>
</feature>
<reference evidence="9 10" key="1">
    <citation type="submission" date="2019-02" db="EMBL/GenBank/DDBJ databases">
        <title>Genomic Encyclopedia of Type Strains, Phase IV (KMG-IV): sequencing the most valuable type-strain genomes for metagenomic binning, comparative biology and taxonomic classification.</title>
        <authorList>
            <person name="Goeker M."/>
        </authorList>
    </citation>
    <scope>NUCLEOTIDE SEQUENCE [LARGE SCALE GENOMIC DNA]</scope>
    <source>
        <strain evidence="9 10">DSM 28825</strain>
    </source>
</reference>
<keyword evidence="4 7" id="KW-0812">Transmembrane</keyword>
<feature type="transmembrane region" description="Helical" evidence="7">
    <location>
        <begin position="232"/>
        <end position="252"/>
    </location>
</feature>
<proteinExistence type="inferred from homology"/>
<feature type="domain" description="ABC transmembrane type-1" evidence="8">
    <location>
        <begin position="106"/>
        <end position="285"/>
    </location>
</feature>
<evidence type="ECO:0000313" key="9">
    <source>
        <dbReference type="EMBL" id="RZT91208.1"/>
    </source>
</evidence>
<dbReference type="PANTHER" id="PTHR47737:SF1">
    <property type="entry name" value="GLYCINE BETAINE_PROLINE BETAINE TRANSPORT SYSTEM PERMEASE PROTEIN PROW"/>
    <property type="match status" value="1"/>
</dbReference>
<feature type="transmembrane region" description="Helical" evidence="7">
    <location>
        <begin position="110"/>
        <end position="132"/>
    </location>
</feature>
<dbReference type="SUPFAM" id="SSF161098">
    <property type="entry name" value="MetI-like"/>
    <property type="match status" value="1"/>
</dbReference>
<dbReference type="InterPro" id="IPR000515">
    <property type="entry name" value="MetI-like"/>
</dbReference>
<evidence type="ECO:0000256" key="2">
    <source>
        <dbReference type="ARBA" id="ARBA00022448"/>
    </source>
</evidence>
<feature type="transmembrane region" description="Helical" evidence="7">
    <location>
        <begin position="47"/>
        <end position="67"/>
    </location>
</feature>
<evidence type="ECO:0000256" key="6">
    <source>
        <dbReference type="ARBA" id="ARBA00023136"/>
    </source>
</evidence>
<dbReference type="InterPro" id="IPR035906">
    <property type="entry name" value="MetI-like_sf"/>
</dbReference>
<dbReference type="EMBL" id="SHKN01000006">
    <property type="protein sequence ID" value="RZT91208.1"/>
    <property type="molecule type" value="Genomic_DNA"/>
</dbReference>
<comment type="subcellular location">
    <subcellularLocation>
        <location evidence="1 7">Cell membrane</location>
        <topology evidence="1 7">Multi-pass membrane protein</topology>
    </subcellularLocation>
</comment>
<dbReference type="GO" id="GO:0015226">
    <property type="term" value="F:carnitine transmembrane transporter activity"/>
    <property type="evidence" value="ECO:0007669"/>
    <property type="project" value="TreeGrafter"/>
</dbReference>
<dbReference type="GO" id="GO:0015871">
    <property type="term" value="P:choline transport"/>
    <property type="evidence" value="ECO:0007669"/>
    <property type="project" value="TreeGrafter"/>
</dbReference>
<feature type="transmembrane region" description="Helical" evidence="7">
    <location>
        <begin position="153"/>
        <end position="180"/>
    </location>
</feature>
<comment type="similarity">
    <text evidence="7">Belongs to the binding-protein-dependent transport system permease family.</text>
</comment>
<evidence type="ECO:0000256" key="5">
    <source>
        <dbReference type="ARBA" id="ARBA00022989"/>
    </source>
</evidence>
<comment type="caution">
    <text evidence="9">The sequence shown here is derived from an EMBL/GenBank/DDBJ whole genome shotgun (WGS) entry which is preliminary data.</text>
</comment>
<keyword evidence="2 7" id="KW-0813">Transport</keyword>
<keyword evidence="5 7" id="KW-1133">Transmembrane helix</keyword>
<dbReference type="CDD" id="cd06261">
    <property type="entry name" value="TM_PBP2"/>
    <property type="match status" value="1"/>
</dbReference>
<accession>A0A4Q7V9A9</accession>
<sequence>MEGLMMEKINIGKYVEAAIEWLSIKGAPVFDAINNGVEALVEGFQNLLLAPHPLVVIFLIAALGYYLGAGRKNLLKRAGWKEAGGVLLFTIFGLLLLWGMNFWEETMQTLTLVIVSTLIALLIGIPLGIWSARSDRAQRTIRPILDFMQTMPAFVYLIPAILFFSVGNVPGVVATVVFALPPGVRLTNLGIRSVPKEVVEAAYSFGSTPRQVLYKVQIPLAKPSILAGVNQVIMLSLSMVVIASMVGAAGLGEKVYTGILKADIGLGFEAGLSIVILAIILDRISQSLGGTQKKESK</sequence>
<dbReference type="AlphaFoldDB" id="A0A4Q7V9A9"/>
<dbReference type="PANTHER" id="PTHR47737">
    <property type="entry name" value="GLYCINE BETAINE/PROLINE BETAINE TRANSPORT SYSTEM PERMEASE PROTEIN PROW"/>
    <property type="match status" value="1"/>
</dbReference>
<keyword evidence="10" id="KW-1185">Reference proteome</keyword>
<evidence type="ECO:0000256" key="1">
    <source>
        <dbReference type="ARBA" id="ARBA00004651"/>
    </source>
</evidence>
<dbReference type="GO" id="GO:0031460">
    <property type="term" value="P:glycine betaine transport"/>
    <property type="evidence" value="ECO:0007669"/>
    <property type="project" value="TreeGrafter"/>
</dbReference>
<evidence type="ECO:0000313" key="10">
    <source>
        <dbReference type="Proteomes" id="UP000293562"/>
    </source>
</evidence>
<dbReference type="GO" id="GO:0043190">
    <property type="term" value="C:ATP-binding cassette (ABC) transporter complex"/>
    <property type="evidence" value="ECO:0007669"/>
    <property type="project" value="TreeGrafter"/>
</dbReference>